<dbReference type="Pfam" id="PF12974">
    <property type="entry name" value="Phosphonate-bd"/>
    <property type="match status" value="1"/>
</dbReference>
<gene>
    <name evidence="4" type="ORF">B7Z12_04655</name>
</gene>
<dbReference type="PROSITE" id="PS51257">
    <property type="entry name" value="PROKAR_LIPOPROTEIN"/>
    <property type="match status" value="1"/>
</dbReference>
<evidence type="ECO:0000256" key="1">
    <source>
        <dbReference type="ARBA" id="ARBA00007162"/>
    </source>
</evidence>
<accession>A0A258DB72</accession>
<sequence>MISRRSALVIAARSSLVGLSALALASCSGKSDAPAANNEVTFSILSTESAQNMESYWTPILKDMEKQTGLKVKPFFSSNYSSLIVAMGAGQTDLGWFSNQSGLEAVRRSNGEVFARTFDPSGTDGYKSVIIVPSDSKIQSVQDLLKCDKTLDFGIGDKKSTSGTLAPMTYVFIPANKKPETCFKTVISANHQANLFAVANGKLDASTNNSTAINLSKARGEGVTDKIRVIWESPTLPEDPIVWRKDIDPVVKEKLRQFFLTYAQGDTPEAEQQRGYLKRLSIGGFKPADDTHLLVVREMEATEQLGLAREAGDQAKIAAAQKVLDGVKAERVAAEGKAGVVAQPTN</sequence>
<dbReference type="GO" id="GO:0043190">
    <property type="term" value="C:ATP-binding cassette (ABC) transporter complex"/>
    <property type="evidence" value="ECO:0007669"/>
    <property type="project" value="InterPro"/>
</dbReference>
<comment type="similarity">
    <text evidence="1">Belongs to the phosphate/phosphite/phosphonate binding protein family.</text>
</comment>
<dbReference type="GO" id="GO:0055085">
    <property type="term" value="P:transmembrane transport"/>
    <property type="evidence" value="ECO:0007669"/>
    <property type="project" value="InterPro"/>
</dbReference>
<evidence type="ECO:0000256" key="2">
    <source>
        <dbReference type="ARBA" id="ARBA00022729"/>
    </source>
</evidence>
<feature type="signal peptide" evidence="3">
    <location>
        <begin position="1"/>
        <end position="25"/>
    </location>
</feature>
<name>A0A258DB72_CAUVI</name>
<organism evidence="4 5">
    <name type="scientific">Caulobacter vibrioides</name>
    <name type="common">Caulobacter crescentus</name>
    <dbReference type="NCBI Taxonomy" id="155892"/>
    <lineage>
        <taxon>Bacteria</taxon>
        <taxon>Pseudomonadati</taxon>
        <taxon>Pseudomonadota</taxon>
        <taxon>Alphaproteobacteria</taxon>
        <taxon>Caulobacterales</taxon>
        <taxon>Caulobacteraceae</taxon>
        <taxon>Caulobacter</taxon>
    </lineage>
</organism>
<dbReference type="AlphaFoldDB" id="A0A258DB72"/>
<reference evidence="4 5" key="1">
    <citation type="submission" date="2017-03" db="EMBL/GenBank/DDBJ databases">
        <title>Lifting the veil on microbial sulfur biogeochemistry in mining wastewaters.</title>
        <authorList>
            <person name="Kantor R.S."/>
            <person name="Colenbrander Nelson T."/>
            <person name="Marshall S."/>
            <person name="Bennett D."/>
            <person name="Apte S."/>
            <person name="Camacho D."/>
            <person name="Thomas B.C."/>
            <person name="Warren L.A."/>
            <person name="Banfield J.F."/>
        </authorList>
    </citation>
    <scope>NUCLEOTIDE SEQUENCE [LARGE SCALE GENOMIC DNA]</scope>
    <source>
        <strain evidence="4">32-67-7</strain>
    </source>
</reference>
<dbReference type="PANTHER" id="PTHR35841:SF1">
    <property type="entry name" value="PHOSPHONATES-BINDING PERIPLASMIC PROTEIN"/>
    <property type="match status" value="1"/>
</dbReference>
<dbReference type="PANTHER" id="PTHR35841">
    <property type="entry name" value="PHOSPHONATES-BINDING PERIPLASMIC PROTEIN"/>
    <property type="match status" value="1"/>
</dbReference>
<dbReference type="InterPro" id="IPR005770">
    <property type="entry name" value="PhnD"/>
</dbReference>
<dbReference type="Gene3D" id="3.40.190.10">
    <property type="entry name" value="Periplasmic binding protein-like II"/>
    <property type="match status" value="2"/>
</dbReference>
<protein>
    <submittedName>
        <fullName evidence="4">Phosphonate ABC transporter substrate-binding protein</fullName>
    </submittedName>
</protein>
<feature type="chain" id="PRO_5012333131" evidence="3">
    <location>
        <begin position="26"/>
        <end position="346"/>
    </location>
</feature>
<dbReference type="EMBL" id="NCDQ01000048">
    <property type="protein sequence ID" value="OYX05071.1"/>
    <property type="molecule type" value="Genomic_DNA"/>
</dbReference>
<dbReference type="NCBIfam" id="TIGR01098">
    <property type="entry name" value="3A0109s03R"/>
    <property type="match status" value="1"/>
</dbReference>
<proteinExistence type="inferred from homology"/>
<dbReference type="Proteomes" id="UP000215616">
    <property type="component" value="Unassembled WGS sequence"/>
</dbReference>
<comment type="caution">
    <text evidence="4">The sequence shown here is derived from an EMBL/GenBank/DDBJ whole genome shotgun (WGS) entry which is preliminary data.</text>
</comment>
<keyword evidence="2 3" id="KW-0732">Signal</keyword>
<evidence type="ECO:0000256" key="3">
    <source>
        <dbReference type="SAM" id="SignalP"/>
    </source>
</evidence>
<dbReference type="SUPFAM" id="SSF53850">
    <property type="entry name" value="Periplasmic binding protein-like II"/>
    <property type="match status" value="1"/>
</dbReference>
<evidence type="ECO:0000313" key="4">
    <source>
        <dbReference type="EMBL" id="OYX05071.1"/>
    </source>
</evidence>
<evidence type="ECO:0000313" key="5">
    <source>
        <dbReference type="Proteomes" id="UP000215616"/>
    </source>
</evidence>